<dbReference type="RefSeq" id="WP_051170674.1">
    <property type="nucleotide sequence ID" value="NZ_ATMJ01000001.1"/>
</dbReference>
<name>A0A085JD31_9GAMM</name>
<proteinExistence type="predicted"/>
<evidence type="ECO:0000313" key="1">
    <source>
        <dbReference type="EMBL" id="KFD18377.1"/>
    </source>
</evidence>
<comment type="caution">
    <text evidence="1">The sequence shown here is derived from an EMBL/GenBank/DDBJ whole genome shotgun (WGS) entry which is preliminary data.</text>
</comment>
<dbReference type="EMBL" id="JMPR01000038">
    <property type="protein sequence ID" value="KFD18377.1"/>
    <property type="molecule type" value="Genomic_DNA"/>
</dbReference>
<organism evidence="1 2">
    <name type="scientific">Tatumella ptyseos ATCC 33301</name>
    <dbReference type="NCBI Taxonomy" id="1005995"/>
    <lineage>
        <taxon>Bacteria</taxon>
        <taxon>Pseudomonadati</taxon>
        <taxon>Pseudomonadota</taxon>
        <taxon>Gammaproteobacteria</taxon>
        <taxon>Enterobacterales</taxon>
        <taxon>Erwiniaceae</taxon>
        <taxon>Tatumella</taxon>
    </lineage>
</organism>
<accession>A0A085JD31</accession>
<sequence length="89" mass="10264">MYSMTWEDAKKAMSEGKAVKHEYFSPDEFFRMQGNQMVDESGQPVARWYSGELWQKTGWSILDDKMDKLFGLNLVAEGNSSLRKEFKGG</sequence>
<dbReference type="Proteomes" id="UP000028602">
    <property type="component" value="Unassembled WGS sequence"/>
</dbReference>
<keyword evidence="2" id="KW-1185">Reference proteome</keyword>
<protein>
    <submittedName>
        <fullName evidence="1">Uncharacterized protein</fullName>
    </submittedName>
</protein>
<dbReference type="AlphaFoldDB" id="A0A085JD31"/>
<reference evidence="1 2" key="1">
    <citation type="submission" date="2014-05" db="EMBL/GenBank/DDBJ databases">
        <title>ATOL: Assembling a taxonomically balanced genome-scale reconstruction of the evolutionary history of the Enterobacteriaceae.</title>
        <authorList>
            <person name="Plunkett G.III."/>
            <person name="Neeno-Eckwall E.C."/>
            <person name="Glasner J.D."/>
            <person name="Perna N.T."/>
        </authorList>
    </citation>
    <scope>NUCLEOTIDE SEQUENCE [LARGE SCALE GENOMIC DNA]</scope>
    <source>
        <strain evidence="1 2">ATCC 33301</strain>
    </source>
</reference>
<gene>
    <name evidence="1" type="ORF">GTPT_2567</name>
</gene>
<evidence type="ECO:0000313" key="2">
    <source>
        <dbReference type="Proteomes" id="UP000028602"/>
    </source>
</evidence>